<dbReference type="AlphaFoldDB" id="A0AA52EC05"/>
<dbReference type="RefSeq" id="WP_310797846.1">
    <property type="nucleotide sequence ID" value="NZ_CP123872.1"/>
</dbReference>
<name>A0AA52EC05_9PROT</name>
<sequence>MTAFQKIGGLAAWGQALCYIIGFTIFIFFLDFPSSDKPLEAINFLIDNKMLILSAMTIIYILAALILLILVLALHEKLKSDNPLLMQISTATGLIWAGVVVASGMIFTVGAESVIKVYEYDPDRAATLWIAVGIIQNGLGGGTEFLGGVWILLISWVAYKGDHLSKALNWLGFGIGIIGIASVVPSLSFFVDIFGLSQIIWFLWLGTVMLFTAKTN</sequence>
<feature type="transmembrane region" description="Helical" evidence="1">
    <location>
        <begin position="7"/>
        <end position="30"/>
    </location>
</feature>
<keyword evidence="1" id="KW-0472">Membrane</keyword>
<feature type="transmembrane region" description="Helical" evidence="1">
    <location>
        <begin position="84"/>
        <end position="108"/>
    </location>
</feature>
<feature type="transmembrane region" description="Helical" evidence="1">
    <location>
        <begin position="167"/>
        <end position="187"/>
    </location>
</feature>
<protein>
    <submittedName>
        <fullName evidence="2">DUF4386 family protein</fullName>
    </submittedName>
</protein>
<evidence type="ECO:0000313" key="3">
    <source>
        <dbReference type="Proteomes" id="UP001268683"/>
    </source>
</evidence>
<dbReference type="KEGG" id="tmk:QGN29_10680"/>
<keyword evidence="3" id="KW-1185">Reference proteome</keyword>
<feature type="transmembrane region" description="Helical" evidence="1">
    <location>
        <begin position="50"/>
        <end position="72"/>
    </location>
</feature>
<proteinExistence type="predicted"/>
<gene>
    <name evidence="2" type="ORF">QGN29_10680</name>
</gene>
<evidence type="ECO:0000313" key="2">
    <source>
        <dbReference type="EMBL" id="WND02011.1"/>
    </source>
</evidence>
<feature type="transmembrane region" description="Helical" evidence="1">
    <location>
        <begin position="128"/>
        <end position="155"/>
    </location>
</feature>
<feature type="transmembrane region" description="Helical" evidence="1">
    <location>
        <begin position="193"/>
        <end position="213"/>
    </location>
</feature>
<evidence type="ECO:0000256" key="1">
    <source>
        <dbReference type="SAM" id="Phobius"/>
    </source>
</evidence>
<keyword evidence="1" id="KW-1133">Transmembrane helix</keyword>
<reference evidence="2" key="1">
    <citation type="submission" date="2023-04" db="EMBL/GenBank/DDBJ databases">
        <title>Complete genome sequence of Temperatibacter marinus.</title>
        <authorList>
            <person name="Rong J.-C."/>
            <person name="Yi M.-L."/>
            <person name="Zhao Q."/>
        </authorList>
    </citation>
    <scope>NUCLEOTIDE SEQUENCE</scope>
    <source>
        <strain evidence="2">NBRC 110045</strain>
    </source>
</reference>
<dbReference type="EMBL" id="CP123872">
    <property type="protein sequence ID" value="WND02011.1"/>
    <property type="molecule type" value="Genomic_DNA"/>
</dbReference>
<accession>A0AA52EC05</accession>
<dbReference type="Proteomes" id="UP001268683">
    <property type="component" value="Chromosome"/>
</dbReference>
<keyword evidence="1" id="KW-0812">Transmembrane</keyword>
<organism evidence="2 3">
    <name type="scientific">Temperatibacter marinus</name>
    <dbReference type="NCBI Taxonomy" id="1456591"/>
    <lineage>
        <taxon>Bacteria</taxon>
        <taxon>Pseudomonadati</taxon>
        <taxon>Pseudomonadota</taxon>
        <taxon>Alphaproteobacteria</taxon>
        <taxon>Kordiimonadales</taxon>
        <taxon>Temperatibacteraceae</taxon>
        <taxon>Temperatibacter</taxon>
    </lineage>
</organism>